<dbReference type="EMBL" id="CAKLDM010000001">
    <property type="protein sequence ID" value="CAH0536828.1"/>
    <property type="molecule type" value="Genomic_DNA"/>
</dbReference>
<comment type="caution">
    <text evidence="2">The sequence shown here is derived from an EMBL/GenBank/DDBJ whole genome shotgun (WGS) entry which is preliminary data.</text>
</comment>
<name>A0ABN8E1L4_9VIBR</name>
<evidence type="ECO:0000313" key="3">
    <source>
        <dbReference type="Proteomes" id="UP000838748"/>
    </source>
</evidence>
<accession>A0ABN8E1L4</accession>
<dbReference type="RefSeq" id="WP_237360108.1">
    <property type="nucleotide sequence ID" value="NZ_CAKLDM010000001.1"/>
</dbReference>
<sequence>MSGNNIGQILNAFSKFESKLVEQSGMLKELTAKVNSLENQNKKLVDIVQKMQQSSPTKSNQVDQQKHNFQDKVEQHLCSIEEKSKKTLELVKSNTGNSKKRAWP</sequence>
<evidence type="ECO:0000313" key="2">
    <source>
        <dbReference type="EMBL" id="CAH0536828.1"/>
    </source>
</evidence>
<keyword evidence="3" id="KW-1185">Reference proteome</keyword>
<organism evidence="2 3">
    <name type="scientific">Vibrio marisflavi CECT 7928</name>
    <dbReference type="NCBI Taxonomy" id="634439"/>
    <lineage>
        <taxon>Bacteria</taxon>
        <taxon>Pseudomonadati</taxon>
        <taxon>Pseudomonadota</taxon>
        <taxon>Gammaproteobacteria</taxon>
        <taxon>Vibrionales</taxon>
        <taxon>Vibrionaceae</taxon>
        <taxon>Vibrio</taxon>
    </lineage>
</organism>
<evidence type="ECO:0000256" key="1">
    <source>
        <dbReference type="SAM" id="Coils"/>
    </source>
</evidence>
<dbReference type="Proteomes" id="UP000838748">
    <property type="component" value="Unassembled WGS sequence"/>
</dbReference>
<protein>
    <submittedName>
        <fullName evidence="2">Uncharacterized protein</fullName>
    </submittedName>
</protein>
<feature type="coiled-coil region" evidence="1">
    <location>
        <begin position="20"/>
        <end position="54"/>
    </location>
</feature>
<reference evidence="2" key="1">
    <citation type="submission" date="2021-11" db="EMBL/GenBank/DDBJ databases">
        <authorList>
            <person name="Rodrigo-Torres L."/>
            <person name="Arahal R. D."/>
            <person name="Lucena T."/>
        </authorList>
    </citation>
    <scope>NUCLEOTIDE SEQUENCE</scope>
    <source>
        <strain evidence="2">CECT 7928</strain>
    </source>
</reference>
<keyword evidence="1" id="KW-0175">Coiled coil</keyword>
<gene>
    <name evidence="2" type="ORF">VMF7928_00718</name>
</gene>
<proteinExistence type="predicted"/>